<feature type="compositionally biased region" description="Polar residues" evidence="16">
    <location>
        <begin position="341"/>
        <end position="358"/>
    </location>
</feature>
<dbReference type="OMA" id="HGHVTNV"/>
<dbReference type="SUPFAM" id="SSF57180">
    <property type="entry name" value="Cellulose-binding domain"/>
    <property type="match status" value="1"/>
</dbReference>
<dbReference type="OrthoDB" id="4849160at2759"/>
<dbReference type="AlphaFoldDB" id="A0A100IKJ9"/>
<dbReference type="InterPro" id="IPR000254">
    <property type="entry name" value="CBD"/>
</dbReference>
<accession>A0A100IKJ9</accession>
<evidence type="ECO:0000256" key="5">
    <source>
        <dbReference type="ARBA" id="ARBA00022729"/>
    </source>
</evidence>
<keyword evidence="3 15" id="KW-0964">Secreted</keyword>
<organism evidence="19 20">
    <name type="scientific">Aspergillus niger</name>
    <dbReference type="NCBI Taxonomy" id="5061"/>
    <lineage>
        <taxon>Eukaryota</taxon>
        <taxon>Fungi</taxon>
        <taxon>Dikarya</taxon>
        <taxon>Ascomycota</taxon>
        <taxon>Pezizomycotina</taxon>
        <taxon>Eurotiomycetes</taxon>
        <taxon>Eurotiomycetidae</taxon>
        <taxon>Eurotiales</taxon>
        <taxon>Aspergillaceae</taxon>
        <taxon>Aspergillus</taxon>
        <taxon>Aspergillus subgen. Circumdati</taxon>
    </lineage>
</organism>
<proteinExistence type="inferred from homology"/>
<sequence length="411" mass="42400">MRQAQSASLLAALLSATQVAAHGHVTNLVVDGVYYEGFDISVFPYESDPPKVAAWTTPNTGNGFISPDAYRDPNIICHENATNAQAHVVVGAGEKINIQWTAWPDSHHGPVLDYLARCDGSCETVDKTDLEFFKIDGVGLISDSEVPGTWGTDQLINNNNSWMVEIPPSIAAGNYVLRHELIALHGAEEEDGAQNYPQCFNLQVTGTGTATPSGVKGTELYTATENGILVNIYSTLTTYTVPGPTAYSGAVSITQTTSAITSTGTAVVGSASAVASASSTAAAATSAAAVTSVDTNTQVAQSSSAPVAAAPSSSSSAYTQIPVQVPSSWTTLLTFTNTPQAVQPTTSVQPEPAQSTITPAPAVSSAASGSSGSQSMYGQCGGINWTGATQCASGSSCHSYNPYYYQCIASA</sequence>
<evidence type="ECO:0000256" key="2">
    <source>
        <dbReference type="ARBA" id="ARBA00004613"/>
    </source>
</evidence>
<dbReference type="GO" id="GO:0005576">
    <property type="term" value="C:extracellular region"/>
    <property type="evidence" value="ECO:0007669"/>
    <property type="project" value="UniProtKB-SubCell"/>
</dbReference>
<dbReference type="GO" id="GO:0030245">
    <property type="term" value="P:cellulose catabolic process"/>
    <property type="evidence" value="ECO:0007669"/>
    <property type="project" value="UniProtKB-UniRule"/>
</dbReference>
<keyword evidence="10 15" id="KW-1015">Disulfide bond</keyword>
<dbReference type="SMART" id="SM00236">
    <property type="entry name" value="fCBD"/>
    <property type="match status" value="1"/>
</dbReference>
<comment type="cofactor">
    <cofactor evidence="1">
        <name>Cu(2+)</name>
        <dbReference type="ChEBI" id="CHEBI:29036"/>
    </cofactor>
</comment>
<evidence type="ECO:0000256" key="7">
    <source>
        <dbReference type="ARBA" id="ARBA00023002"/>
    </source>
</evidence>
<keyword evidence="9" id="KW-0503">Monooxygenase</keyword>
<evidence type="ECO:0000256" key="10">
    <source>
        <dbReference type="ARBA" id="ARBA00023157"/>
    </source>
</evidence>
<protein>
    <recommendedName>
        <fullName evidence="15">AA9 family lytic polysaccharide monooxygenase</fullName>
        <ecNumber evidence="15">1.14.99.56</ecNumber>
    </recommendedName>
    <alternativeName>
        <fullName evidence="15">Endo-beta-1,4-glucanase</fullName>
    </alternativeName>
    <alternativeName>
        <fullName evidence="15">Glycosyl hydrolase 61 family protein</fullName>
    </alternativeName>
</protein>
<dbReference type="VEuPathDB" id="FungiDB:ATCC64974_2320"/>
<evidence type="ECO:0000256" key="8">
    <source>
        <dbReference type="ARBA" id="ARBA00023008"/>
    </source>
</evidence>
<dbReference type="GO" id="GO:0004497">
    <property type="term" value="F:monooxygenase activity"/>
    <property type="evidence" value="ECO:0007669"/>
    <property type="project" value="UniProtKB-KW"/>
</dbReference>
<evidence type="ECO:0000256" key="3">
    <source>
        <dbReference type="ARBA" id="ARBA00022525"/>
    </source>
</evidence>
<name>A0A100IKJ9_ASPNG</name>
<dbReference type="EC" id="1.14.99.56" evidence="15"/>
<dbReference type="Pfam" id="PF00734">
    <property type="entry name" value="CBM_1"/>
    <property type="match status" value="1"/>
</dbReference>
<dbReference type="PANTHER" id="PTHR33353:SF36">
    <property type="entry name" value="ENDO-BETA-1,4-GLUCANASE D"/>
    <property type="match status" value="1"/>
</dbReference>
<evidence type="ECO:0000256" key="6">
    <source>
        <dbReference type="ARBA" id="ARBA00023001"/>
    </source>
</evidence>
<dbReference type="CDD" id="cd21175">
    <property type="entry name" value="LPMO_AA9"/>
    <property type="match status" value="1"/>
</dbReference>
<evidence type="ECO:0000256" key="15">
    <source>
        <dbReference type="RuleBase" id="RU368122"/>
    </source>
</evidence>
<keyword evidence="8" id="KW-0186">Copper</keyword>
<feature type="domain" description="CBM1" evidence="18">
    <location>
        <begin position="372"/>
        <end position="408"/>
    </location>
</feature>
<evidence type="ECO:0000256" key="4">
    <source>
        <dbReference type="ARBA" id="ARBA00022723"/>
    </source>
</evidence>
<evidence type="ECO:0000256" key="12">
    <source>
        <dbReference type="ARBA" id="ARBA00023326"/>
    </source>
</evidence>
<evidence type="ECO:0000256" key="1">
    <source>
        <dbReference type="ARBA" id="ARBA00001973"/>
    </source>
</evidence>
<dbReference type="Proteomes" id="UP000068243">
    <property type="component" value="Unassembled WGS sequence"/>
</dbReference>
<keyword evidence="5 17" id="KW-0732">Signal</keyword>
<keyword evidence="4" id="KW-0479">Metal-binding</keyword>
<comment type="caution">
    <text evidence="19">The sequence shown here is derived from an EMBL/GenBank/DDBJ whole genome shotgun (WGS) entry which is preliminary data.</text>
</comment>
<evidence type="ECO:0000313" key="20">
    <source>
        <dbReference type="Proteomes" id="UP000068243"/>
    </source>
</evidence>
<dbReference type="EMBL" id="BCMY01000008">
    <property type="protein sequence ID" value="GAQ42894.1"/>
    <property type="molecule type" value="Genomic_DNA"/>
</dbReference>
<keyword evidence="6 15" id="KW-0136">Cellulose degradation</keyword>
<evidence type="ECO:0000256" key="11">
    <source>
        <dbReference type="ARBA" id="ARBA00023277"/>
    </source>
</evidence>
<feature type="signal peptide" evidence="17">
    <location>
        <begin position="1"/>
        <end position="21"/>
    </location>
</feature>
<keyword evidence="12 15" id="KW-0624">Polysaccharide degradation</keyword>
<feature type="chain" id="PRO_5007087496" description="AA9 family lytic polysaccharide monooxygenase" evidence="17">
    <location>
        <begin position="22"/>
        <end position="411"/>
    </location>
</feature>
<keyword evidence="19" id="KW-0378">Hydrolase</keyword>
<reference evidence="20" key="1">
    <citation type="journal article" date="2016" name="Genome Announc.">
        <title>Draft genome sequence of Aspergillus niger strain An76.</title>
        <authorList>
            <person name="Gong W."/>
            <person name="Cheng Z."/>
            <person name="Zhang H."/>
            <person name="Liu L."/>
            <person name="Gao P."/>
            <person name="Wang L."/>
        </authorList>
    </citation>
    <scope>NUCLEOTIDE SEQUENCE [LARGE SCALE GENOMIC DNA]</scope>
    <source>
        <strain evidence="20">An76</strain>
    </source>
</reference>
<evidence type="ECO:0000313" key="19">
    <source>
        <dbReference type="EMBL" id="GAQ42894.1"/>
    </source>
</evidence>
<comment type="similarity">
    <text evidence="13">Belongs to the polysaccharide monooxygenase AA9 family.</text>
</comment>
<evidence type="ECO:0000256" key="13">
    <source>
        <dbReference type="ARBA" id="ARBA00044502"/>
    </source>
</evidence>
<dbReference type="VEuPathDB" id="FungiDB:An14g02670"/>
<feature type="region of interest" description="Disordered" evidence="16">
    <location>
        <begin position="341"/>
        <end position="368"/>
    </location>
</feature>
<dbReference type="GO" id="GO:0030248">
    <property type="term" value="F:cellulose binding"/>
    <property type="evidence" value="ECO:0007669"/>
    <property type="project" value="UniProtKB-UniRule"/>
</dbReference>
<dbReference type="PANTHER" id="PTHR33353">
    <property type="entry name" value="PUTATIVE (AFU_ORTHOLOGUE AFUA_1G12560)-RELATED"/>
    <property type="match status" value="1"/>
</dbReference>
<dbReference type="PROSITE" id="PS00562">
    <property type="entry name" value="CBM1_1"/>
    <property type="match status" value="1"/>
</dbReference>
<dbReference type="Pfam" id="PF03443">
    <property type="entry name" value="AA9"/>
    <property type="match status" value="1"/>
</dbReference>
<evidence type="ECO:0000256" key="16">
    <source>
        <dbReference type="SAM" id="MobiDB-lite"/>
    </source>
</evidence>
<dbReference type="Gene3D" id="2.70.50.70">
    <property type="match status" value="1"/>
</dbReference>
<evidence type="ECO:0000256" key="14">
    <source>
        <dbReference type="ARBA" id="ARBA00045077"/>
    </source>
</evidence>
<comment type="subcellular location">
    <subcellularLocation>
        <location evidence="2 15">Secreted</location>
    </subcellularLocation>
</comment>
<dbReference type="VEuPathDB" id="FungiDB:ASPNIDRAFT2_1141585"/>
<dbReference type="InterPro" id="IPR005103">
    <property type="entry name" value="AA9_LPMO"/>
</dbReference>
<gene>
    <name evidence="19" type="ORF">ABL_05555</name>
</gene>
<dbReference type="GO" id="GO:0008810">
    <property type="term" value="F:cellulase activity"/>
    <property type="evidence" value="ECO:0007669"/>
    <property type="project" value="UniProtKB-UniRule"/>
</dbReference>
<dbReference type="GO" id="GO:0046872">
    <property type="term" value="F:metal ion binding"/>
    <property type="evidence" value="ECO:0007669"/>
    <property type="project" value="UniProtKB-KW"/>
</dbReference>
<dbReference type="InterPro" id="IPR049892">
    <property type="entry name" value="AA9"/>
</dbReference>
<comment type="domain">
    <text evidence="15">Has a modular structure: an endo-beta-1,4-glucanase catalytic module at the N-terminus, a linker rich in serines and threonines, and a C-terminal carbohydrate-binding module (CBM).</text>
</comment>
<evidence type="ECO:0000259" key="18">
    <source>
        <dbReference type="PROSITE" id="PS51164"/>
    </source>
</evidence>
<dbReference type="InterPro" id="IPR035971">
    <property type="entry name" value="CBD_sf"/>
</dbReference>
<dbReference type="PROSITE" id="PS51164">
    <property type="entry name" value="CBM1_2"/>
    <property type="match status" value="1"/>
</dbReference>
<comment type="catalytic activity">
    <reaction evidence="14 15">
        <text>[(1-&gt;4)-beta-D-glucosyl]n+m + reduced acceptor + O2 = 4-dehydro-beta-D-glucosyl-[(1-&gt;4)-beta-D-glucosyl]n-1 + [(1-&gt;4)-beta-D-glucosyl]m + acceptor + H2O.</text>
        <dbReference type="EC" id="1.14.99.56"/>
    </reaction>
</comment>
<keyword evidence="7" id="KW-0560">Oxidoreductase</keyword>
<evidence type="ECO:0000256" key="9">
    <source>
        <dbReference type="ARBA" id="ARBA00023033"/>
    </source>
</evidence>
<dbReference type="VEuPathDB" id="FungiDB:M747DRAFT_291601"/>
<comment type="function">
    <text evidence="15">Lytic polysaccharide monooxygenase (LMPO) that depolymerizes crystalline and amorphous polysaccharides via the oxidation of scissile alpha- or beta-(1-4)-glycosidic bonds, yielding C1 and/or C4 oxidation products. Catalysis by LPMOs requires the reduction of the active-site copper from Cu(II) to Cu(I) by a reducing agent and H(2)O(2) or O(2) as a cosubstrate.</text>
</comment>
<keyword evidence="11 15" id="KW-0119">Carbohydrate metabolism</keyword>
<evidence type="ECO:0000256" key="17">
    <source>
        <dbReference type="SAM" id="SignalP"/>
    </source>
</evidence>